<dbReference type="RefSeq" id="XP_044569629.1">
    <property type="nucleotide sequence ID" value="XM_044711972.1"/>
</dbReference>
<dbReference type="InterPro" id="IPR044926">
    <property type="entry name" value="RGS_subdomain_2"/>
</dbReference>
<evidence type="ECO:0000256" key="1">
    <source>
        <dbReference type="SAM" id="MobiDB-lite"/>
    </source>
</evidence>
<proteinExistence type="predicted"/>
<dbReference type="GeneID" id="68108033"/>
<name>A0A6A5CB50_NAEFO</name>
<protein>
    <recommendedName>
        <fullName evidence="2">RGS domain-containing protein</fullName>
    </recommendedName>
</protein>
<reference evidence="3 4" key="1">
    <citation type="journal article" date="2019" name="Sci. Rep.">
        <title>Nanopore sequencing improves the draft genome of the human pathogenic amoeba Naegleria fowleri.</title>
        <authorList>
            <person name="Liechti N."/>
            <person name="Schurch N."/>
            <person name="Bruggmann R."/>
            <person name="Wittwer M."/>
        </authorList>
    </citation>
    <scope>NUCLEOTIDE SEQUENCE [LARGE SCALE GENOMIC DNA]</scope>
    <source>
        <strain evidence="3 4">ATCC 30894</strain>
    </source>
</reference>
<dbReference type="OMA" id="WPIRNRE"/>
<sequence length="625" mass="70272">MTAARQDKSSSSTCKPQHLPPVKISCQDVLQYFEMNFNAFIDYPPARQCFFTFLESTHNTEITLFLEQIEIFKSLHSSQYNICSQSNSTSTAESNTSSTSSKQSDSYFDHETAEDIFEYHLHGAPTLSQAALLKACEIADTFIQDHAPNELNLKSDTKKKILEKIEKNRNFYGLNSQREEDDDVNGKQVSAVPFLDATIFDDLEAHILLSLKSNQFGNFLASDIFKNFVENVSIETLFILGTPRKGVSSTGGVDFLQLLNSKHSQKTFSTRISINSYNIFTHSEALTLREVQYLRNTLLQYDHSSPIWTLLSYSKEQEIYATVMDGDSFCEQLFGRKDIMFYKSVTHYPYGSDRVYKALIDFEFRKSHTTEPVSSSEISKYISGNVASSNSLHSSVSTGCSNQQLDTVILSELYEMKWPIRNREFVTSCAGVRVTTYIHPSNSNSSATSMSLISNQTSTNHASTNHNNGNTKDTIGTTSNLDTFYFFKKSCNHQNIIDLQQVLNSDKALLIGGVLFNNSLSTTANSKFKNTVQGYCLSALKVEPTSSTSCKSTHVMFVDMKGLLTQNWAQKILTHKSKSGKKHVTLLKTPQQEMAQWIEKDSLVAWNSPVTDAILKTLNENVNIF</sequence>
<feature type="region of interest" description="Disordered" evidence="1">
    <location>
        <begin position="86"/>
        <end position="106"/>
    </location>
</feature>
<evidence type="ECO:0000313" key="3">
    <source>
        <dbReference type="EMBL" id="KAF0984916.1"/>
    </source>
</evidence>
<dbReference type="PANTHER" id="PTHR10845">
    <property type="entry name" value="REGULATOR OF G PROTEIN SIGNALING"/>
    <property type="match status" value="1"/>
</dbReference>
<dbReference type="VEuPathDB" id="AmoebaDB:NfTy_032070"/>
<dbReference type="SMART" id="SM00315">
    <property type="entry name" value="RGS"/>
    <property type="match status" value="1"/>
</dbReference>
<comment type="caution">
    <text evidence="3">The sequence shown here is derived from an EMBL/GenBank/DDBJ whole genome shotgun (WGS) entry which is preliminary data.</text>
</comment>
<dbReference type="AlphaFoldDB" id="A0A6A5CB50"/>
<dbReference type="InterPro" id="IPR016137">
    <property type="entry name" value="RGS"/>
</dbReference>
<dbReference type="EMBL" id="VFQX01000002">
    <property type="protein sequence ID" value="KAF0984916.1"/>
    <property type="molecule type" value="Genomic_DNA"/>
</dbReference>
<dbReference type="VEuPathDB" id="AmoebaDB:NF0103050"/>
<dbReference type="PROSITE" id="PS50132">
    <property type="entry name" value="RGS"/>
    <property type="match status" value="1"/>
</dbReference>
<dbReference type="SUPFAM" id="SSF48097">
    <property type="entry name" value="Regulator of G-protein signaling, RGS"/>
    <property type="match status" value="1"/>
</dbReference>
<dbReference type="VEuPathDB" id="AmoebaDB:FDP41_000815"/>
<feature type="domain" description="RGS" evidence="2">
    <location>
        <begin position="36"/>
        <end position="229"/>
    </location>
</feature>
<dbReference type="Gene3D" id="3.30.530.20">
    <property type="match status" value="1"/>
</dbReference>
<dbReference type="SUPFAM" id="SSF55961">
    <property type="entry name" value="Bet v1-like"/>
    <property type="match status" value="1"/>
</dbReference>
<dbReference type="Gene3D" id="1.10.167.10">
    <property type="entry name" value="Regulator of G-protein Signalling 4, domain 2"/>
    <property type="match status" value="1"/>
</dbReference>
<dbReference type="InterPro" id="IPR036305">
    <property type="entry name" value="RGS_sf"/>
</dbReference>
<accession>A0A6A5CB50</accession>
<evidence type="ECO:0000313" key="4">
    <source>
        <dbReference type="Proteomes" id="UP000444721"/>
    </source>
</evidence>
<dbReference type="OrthoDB" id="10258558at2759"/>
<gene>
    <name evidence="3" type="ORF">FDP41_000815</name>
</gene>
<organism evidence="3 4">
    <name type="scientific">Naegleria fowleri</name>
    <name type="common">Brain eating amoeba</name>
    <dbReference type="NCBI Taxonomy" id="5763"/>
    <lineage>
        <taxon>Eukaryota</taxon>
        <taxon>Discoba</taxon>
        <taxon>Heterolobosea</taxon>
        <taxon>Tetramitia</taxon>
        <taxon>Eutetramitia</taxon>
        <taxon>Vahlkampfiidae</taxon>
        <taxon>Naegleria</taxon>
    </lineage>
</organism>
<keyword evidence="4" id="KW-1185">Reference proteome</keyword>
<evidence type="ECO:0000259" key="2">
    <source>
        <dbReference type="PROSITE" id="PS50132"/>
    </source>
</evidence>
<dbReference type="Pfam" id="PF00615">
    <property type="entry name" value="RGS"/>
    <property type="match status" value="1"/>
</dbReference>
<dbReference type="PANTHER" id="PTHR10845:SF192">
    <property type="entry name" value="DOUBLE HIT, ISOFORM B"/>
    <property type="match status" value="1"/>
</dbReference>
<dbReference type="InterPro" id="IPR023393">
    <property type="entry name" value="START-like_dom_sf"/>
</dbReference>
<dbReference type="Proteomes" id="UP000444721">
    <property type="component" value="Unassembled WGS sequence"/>
</dbReference>